<dbReference type="EMBL" id="AP035768">
    <property type="protein sequence ID" value="BFO18698.1"/>
    <property type="molecule type" value="Genomic_DNA"/>
</dbReference>
<reference evidence="4" key="1">
    <citation type="submission" date="2024-06" db="EMBL/GenBank/DDBJ databases">
        <authorList>
            <consortium name="consrtm"/>
            <person name="Uemura M."/>
            <person name="Terahara T."/>
        </authorList>
    </citation>
    <scope>NUCLEOTIDE SEQUENCE</scope>
    <source>
        <strain evidence="4">KM77-8</strain>
    </source>
</reference>
<protein>
    <recommendedName>
        <fullName evidence="3">LamG-like jellyroll fold domain-containing protein</fullName>
    </recommendedName>
</protein>
<organism evidence="4">
    <name type="scientific">Streptomyces haneummycinicus</name>
    <dbReference type="NCBI Taxonomy" id="3074435"/>
    <lineage>
        <taxon>Bacteria</taxon>
        <taxon>Bacillati</taxon>
        <taxon>Actinomycetota</taxon>
        <taxon>Actinomycetes</taxon>
        <taxon>Kitasatosporales</taxon>
        <taxon>Streptomycetaceae</taxon>
        <taxon>Streptomyces</taxon>
    </lineage>
</organism>
<gene>
    <name evidence="4" type="ORF">SHKM778_50860</name>
</gene>
<keyword evidence="2" id="KW-1015">Disulfide bond</keyword>
<evidence type="ECO:0000313" key="4">
    <source>
        <dbReference type="EMBL" id="BFO18698.1"/>
    </source>
</evidence>
<proteinExistence type="predicted"/>
<dbReference type="AlphaFoldDB" id="A0AAT9HNL6"/>
<name>A0AAT9HNL6_9ACTN</name>
<dbReference type="Pfam" id="PF13385">
    <property type="entry name" value="Laminin_G_3"/>
    <property type="match status" value="1"/>
</dbReference>
<evidence type="ECO:0000256" key="2">
    <source>
        <dbReference type="ARBA" id="ARBA00023157"/>
    </source>
</evidence>
<dbReference type="SMART" id="SM00560">
    <property type="entry name" value="LamGL"/>
    <property type="match status" value="1"/>
</dbReference>
<sequence length="149" mass="16002">MVDTTGSYTVSAWVTLDSLPGNYASAVSQDGRRQASPFYLQYGQGAFAFSTPDGQRARLATTPETGRWYHLAGVRDDATNQIKLYVDGELASTATAGPAYVATGPLAVGRAKYNGENTDFWSGAVDEVRAYDKALTAEEVSALYNGEKR</sequence>
<feature type="domain" description="LamG-like jellyroll fold" evidence="3">
    <location>
        <begin position="6"/>
        <end position="138"/>
    </location>
</feature>
<evidence type="ECO:0000259" key="3">
    <source>
        <dbReference type="SMART" id="SM00560"/>
    </source>
</evidence>
<dbReference type="InterPro" id="IPR013320">
    <property type="entry name" value="ConA-like_dom_sf"/>
</dbReference>
<dbReference type="SUPFAM" id="SSF49899">
    <property type="entry name" value="Concanavalin A-like lectins/glucanases"/>
    <property type="match status" value="1"/>
</dbReference>
<reference evidence="4" key="2">
    <citation type="submission" date="2024-07" db="EMBL/GenBank/DDBJ databases">
        <title>Streptomyces haneummycinica sp. nov., a new antibiotic-producing actinobacterium isolated from marine sediment.</title>
        <authorList>
            <person name="Uemura M."/>
            <person name="Hamada M."/>
            <person name="Hirano S."/>
            <person name="Kobayashi K."/>
            <person name="Ohshiro T."/>
            <person name="Kobayashi T."/>
            <person name="Terahara T."/>
        </authorList>
    </citation>
    <scope>NUCLEOTIDE SEQUENCE</scope>
    <source>
        <strain evidence="4">KM77-8</strain>
    </source>
</reference>
<dbReference type="InterPro" id="IPR006558">
    <property type="entry name" value="LamG-like"/>
</dbReference>
<dbReference type="Gene3D" id="2.60.120.200">
    <property type="match status" value="1"/>
</dbReference>
<keyword evidence="1" id="KW-0732">Signal</keyword>
<evidence type="ECO:0000256" key="1">
    <source>
        <dbReference type="ARBA" id="ARBA00022729"/>
    </source>
</evidence>
<accession>A0AAT9HNL6</accession>